<evidence type="ECO:0000256" key="2">
    <source>
        <dbReference type="ARBA" id="ARBA00012513"/>
    </source>
</evidence>
<dbReference type="InterPro" id="IPR011009">
    <property type="entry name" value="Kinase-like_dom_sf"/>
</dbReference>
<feature type="domain" description="RBD" evidence="14">
    <location>
        <begin position="201"/>
        <end position="271"/>
    </location>
</feature>
<feature type="region of interest" description="Disordered" evidence="11">
    <location>
        <begin position="375"/>
        <end position="403"/>
    </location>
</feature>
<keyword evidence="5" id="KW-0479">Metal-binding</keyword>
<dbReference type="InterPro" id="IPR001245">
    <property type="entry name" value="Ser-Thr/Tyr_kinase_cat_dom"/>
</dbReference>
<evidence type="ECO:0000313" key="15">
    <source>
        <dbReference type="EMBL" id="KAK3601579.1"/>
    </source>
</evidence>
<dbReference type="InterPro" id="IPR002219">
    <property type="entry name" value="PKC_DAG/PE"/>
</dbReference>
<dbReference type="InterPro" id="IPR008271">
    <property type="entry name" value="Ser/Thr_kinase_AS"/>
</dbReference>
<reference evidence="15" key="3">
    <citation type="submission" date="2023-05" db="EMBL/GenBank/DDBJ databases">
        <authorList>
            <person name="Smith C.H."/>
        </authorList>
    </citation>
    <scope>NUCLEOTIDE SEQUENCE</scope>
    <source>
        <strain evidence="15">CHS0354</strain>
        <tissue evidence="15">Mantle</tissue>
    </source>
</reference>
<evidence type="ECO:0000256" key="1">
    <source>
        <dbReference type="ARBA" id="ARBA00010507"/>
    </source>
</evidence>
<evidence type="ECO:0000313" key="16">
    <source>
        <dbReference type="Proteomes" id="UP001195483"/>
    </source>
</evidence>
<feature type="compositionally biased region" description="Polar residues" evidence="11">
    <location>
        <begin position="447"/>
        <end position="461"/>
    </location>
</feature>
<feature type="compositionally biased region" description="Basic and acidic residues" evidence="11">
    <location>
        <begin position="137"/>
        <end position="149"/>
    </location>
</feature>
<dbReference type="Gene3D" id="3.30.200.20">
    <property type="entry name" value="Phosphorylase Kinase, domain 1"/>
    <property type="match status" value="1"/>
</dbReference>
<dbReference type="Gene3D" id="1.10.510.10">
    <property type="entry name" value="Transferase(Phosphotransferase) domain 1"/>
    <property type="match status" value="1"/>
</dbReference>
<keyword evidence="9 10" id="KW-0067">ATP-binding</keyword>
<dbReference type="SMART" id="SM00220">
    <property type="entry name" value="S_TKc"/>
    <property type="match status" value="1"/>
</dbReference>
<organism evidence="15 16">
    <name type="scientific">Potamilus streckersoni</name>
    <dbReference type="NCBI Taxonomy" id="2493646"/>
    <lineage>
        <taxon>Eukaryota</taxon>
        <taxon>Metazoa</taxon>
        <taxon>Spiralia</taxon>
        <taxon>Lophotrochozoa</taxon>
        <taxon>Mollusca</taxon>
        <taxon>Bivalvia</taxon>
        <taxon>Autobranchia</taxon>
        <taxon>Heteroconchia</taxon>
        <taxon>Palaeoheterodonta</taxon>
        <taxon>Unionida</taxon>
        <taxon>Unionoidea</taxon>
        <taxon>Unionidae</taxon>
        <taxon>Ambleminae</taxon>
        <taxon>Lampsilini</taxon>
        <taxon>Potamilus</taxon>
    </lineage>
</organism>
<dbReference type="PROSITE" id="PS00108">
    <property type="entry name" value="PROTEIN_KINASE_ST"/>
    <property type="match status" value="1"/>
</dbReference>
<dbReference type="SMART" id="SM00455">
    <property type="entry name" value="RBD"/>
    <property type="match status" value="1"/>
</dbReference>
<gene>
    <name evidence="15" type="ORF">CHS0354_027824</name>
</gene>
<evidence type="ECO:0000259" key="13">
    <source>
        <dbReference type="PROSITE" id="PS50081"/>
    </source>
</evidence>
<dbReference type="SUPFAM" id="SSF54236">
    <property type="entry name" value="Ubiquitin-like"/>
    <property type="match status" value="1"/>
</dbReference>
<feature type="compositionally biased region" description="Polar residues" evidence="11">
    <location>
        <begin position="168"/>
        <end position="180"/>
    </location>
</feature>
<evidence type="ECO:0000256" key="6">
    <source>
        <dbReference type="ARBA" id="ARBA00022741"/>
    </source>
</evidence>
<dbReference type="EMBL" id="JAEAOA010001685">
    <property type="protein sequence ID" value="KAK3601579.1"/>
    <property type="molecule type" value="Genomic_DNA"/>
</dbReference>
<dbReference type="Gene3D" id="3.10.20.90">
    <property type="entry name" value="Phosphatidylinositol 3-kinase Catalytic Subunit, Chain A, domain 1"/>
    <property type="match status" value="1"/>
</dbReference>
<dbReference type="GO" id="GO:0046872">
    <property type="term" value="F:metal ion binding"/>
    <property type="evidence" value="ECO:0007669"/>
    <property type="project" value="UniProtKB-KW"/>
</dbReference>
<evidence type="ECO:0000256" key="3">
    <source>
        <dbReference type="ARBA" id="ARBA00022527"/>
    </source>
</evidence>
<dbReference type="FunFam" id="1.10.510.10:FF:000036">
    <property type="entry name" value="RAF proto-oncogene serine/threonine-protein kinase"/>
    <property type="match status" value="1"/>
</dbReference>
<evidence type="ECO:0000256" key="7">
    <source>
        <dbReference type="ARBA" id="ARBA00022777"/>
    </source>
</evidence>
<evidence type="ECO:0000256" key="9">
    <source>
        <dbReference type="ARBA" id="ARBA00022840"/>
    </source>
</evidence>
<feature type="domain" description="Phorbol-ester/DAG-type" evidence="13">
    <location>
        <begin position="283"/>
        <end position="329"/>
    </location>
</feature>
<dbReference type="CDD" id="cd14062">
    <property type="entry name" value="STKc_Raf"/>
    <property type="match status" value="1"/>
</dbReference>
<dbReference type="Proteomes" id="UP001195483">
    <property type="component" value="Unassembled WGS sequence"/>
</dbReference>
<dbReference type="Pfam" id="PF07714">
    <property type="entry name" value="PK_Tyr_Ser-Thr"/>
    <property type="match status" value="1"/>
</dbReference>
<keyword evidence="3" id="KW-0723">Serine/threonine-protein kinase</keyword>
<dbReference type="PROSITE" id="PS50081">
    <property type="entry name" value="ZF_DAG_PE_2"/>
    <property type="match status" value="1"/>
</dbReference>
<dbReference type="PROSITE" id="PS50011">
    <property type="entry name" value="PROTEIN_KINASE_DOM"/>
    <property type="match status" value="1"/>
</dbReference>
<comment type="caution">
    <text evidence="15">The sequence shown here is derived from an EMBL/GenBank/DDBJ whole genome shotgun (WGS) entry which is preliminary data.</text>
</comment>
<dbReference type="CDD" id="cd20811">
    <property type="entry name" value="C1_Raf"/>
    <property type="match status" value="1"/>
</dbReference>
<dbReference type="FunFam" id="3.30.200.20:FF:000024">
    <property type="entry name" value="B-Raf proto-oncogene serine/threonine-protein kinase"/>
    <property type="match status" value="1"/>
</dbReference>
<dbReference type="EC" id="2.7.11.1" evidence="2"/>
<dbReference type="PANTHER" id="PTHR44329">
    <property type="entry name" value="SERINE/THREONINE-PROTEIN KINASE TNNI3K-RELATED"/>
    <property type="match status" value="1"/>
</dbReference>
<protein>
    <recommendedName>
        <fullName evidence="2">non-specific serine/threonine protein kinase</fullName>
        <ecNumber evidence="2">2.7.11.1</ecNumber>
    </recommendedName>
</protein>
<evidence type="ECO:0000256" key="8">
    <source>
        <dbReference type="ARBA" id="ARBA00022833"/>
    </source>
</evidence>
<evidence type="ECO:0000256" key="4">
    <source>
        <dbReference type="ARBA" id="ARBA00022679"/>
    </source>
</evidence>
<dbReference type="InterPro" id="IPR003116">
    <property type="entry name" value="RBD_dom"/>
</dbReference>
<dbReference type="SMART" id="SM00109">
    <property type="entry name" value="C1"/>
    <property type="match status" value="1"/>
</dbReference>
<comment type="similarity">
    <text evidence="1">Belongs to the protein kinase superfamily. TKL Ser/Thr protein kinase family. RAF subfamily.</text>
</comment>
<dbReference type="InterPro" id="IPR000719">
    <property type="entry name" value="Prot_kinase_dom"/>
</dbReference>
<reference evidence="15" key="1">
    <citation type="journal article" date="2021" name="Genome Biol. Evol.">
        <title>A High-Quality Reference Genome for a Parasitic Bivalve with Doubly Uniparental Inheritance (Bivalvia: Unionida).</title>
        <authorList>
            <person name="Smith C.H."/>
        </authorList>
    </citation>
    <scope>NUCLEOTIDE SEQUENCE</scope>
    <source>
        <strain evidence="15">CHS0354</strain>
    </source>
</reference>
<name>A0AAE0T1A8_9BIVA</name>
<dbReference type="PROSITE" id="PS00479">
    <property type="entry name" value="ZF_DAG_PE_1"/>
    <property type="match status" value="1"/>
</dbReference>
<evidence type="ECO:0000259" key="14">
    <source>
        <dbReference type="PROSITE" id="PS50898"/>
    </source>
</evidence>
<evidence type="ECO:0000256" key="11">
    <source>
        <dbReference type="SAM" id="MobiDB-lite"/>
    </source>
</evidence>
<evidence type="ECO:0000259" key="12">
    <source>
        <dbReference type="PROSITE" id="PS50011"/>
    </source>
</evidence>
<dbReference type="InterPro" id="IPR017441">
    <property type="entry name" value="Protein_kinase_ATP_BS"/>
</dbReference>
<sequence>MFVMLEILSWWTWKTWKTIPSSILKFTIDEIPRDGVLHESRDLYSNAGNMAAVQESHRNGDVTNYAVGPKDYVSTNILMEEIKNLESVIRLTQEQLEKLNAQFGKEKHPPTIYLQEYEELTNKIHEFQEKLQKKEQELLDHEQSPHNQEEETDPGGGLILGSIYASRGHNSAHQSHNFPSGDSEVFPAMPSPSLPLKSPMGHIKAFLPNEQHTSVTVKHGKTLREGLAKAMKLRDMDPKDCDVYDRRTRRLISWDIGMTEFAGKELMVELKRQRRYNFAGVTSHNIARKTFFSLTFCDLCRKFLFQGFRCQTCGIRFHMRCSSTLPSFCQQAGWEDLGFTADMREKAKHLLAVDPFYPTPQSLFWPLHYRNQTLPLPSPRAVPRSKPAPPLGQRERSTSAPNVCFINAGDTSQEEMIRQLREIHSAAVPQGSVSNTLLLPSGRDSSHSPTGSPTDSAQPSPGQRRRAKSVETDTARRARRRDSNEDWEILISEVIIEHRIGSGSFGTVFKGHWHGPVAVKRLNVTDPTPTQLHAFKNEVAVLRKTRHVNILLFMGCISKPHLAIVTQWCEGSSLYKHIHVDEVKFELFALIDIARQTAQGMDYLHAKYIIHRDLKSNNIFLTDGLTVKIGDFGLATVKTRWSGSHQFQQPTGSILWMAPEVIRMKEENPYTFQSDVYAFGVVLFELFSGQLPYSSINNKDQILFMVGKGYLRPDINKVRSDTPKALKRLIQDCCKFDRDSRPLFPQTLALLESLVSSLPKIHRSASEPTLNRTQSDDYDLAYMCASPKTPINSQYNHHFFANY</sequence>
<proteinExistence type="inferred from homology"/>
<keyword evidence="8" id="KW-0862">Zinc</keyword>
<accession>A0AAE0T1A8</accession>
<dbReference type="PROSITE" id="PS00107">
    <property type="entry name" value="PROTEIN_KINASE_ATP"/>
    <property type="match status" value="1"/>
</dbReference>
<dbReference type="InterPro" id="IPR046349">
    <property type="entry name" value="C1-like_sf"/>
</dbReference>
<feature type="region of interest" description="Disordered" evidence="11">
    <location>
        <begin position="431"/>
        <end position="482"/>
    </location>
</feature>
<dbReference type="SUPFAM" id="SSF56112">
    <property type="entry name" value="Protein kinase-like (PK-like)"/>
    <property type="match status" value="1"/>
</dbReference>
<feature type="compositionally biased region" description="Pro residues" evidence="11">
    <location>
        <begin position="376"/>
        <end position="390"/>
    </location>
</feature>
<dbReference type="GO" id="GO:0005524">
    <property type="term" value="F:ATP binding"/>
    <property type="evidence" value="ECO:0007669"/>
    <property type="project" value="UniProtKB-UniRule"/>
</dbReference>
<dbReference type="Pfam" id="PF00130">
    <property type="entry name" value="C1_1"/>
    <property type="match status" value="1"/>
</dbReference>
<reference evidence="15" key="2">
    <citation type="journal article" date="2021" name="Genome Biol. Evol.">
        <title>Developing a high-quality reference genome for a parasitic bivalve with doubly uniparental inheritance (Bivalvia: Unionida).</title>
        <authorList>
            <person name="Smith C.H."/>
        </authorList>
    </citation>
    <scope>NUCLEOTIDE SEQUENCE</scope>
    <source>
        <strain evidence="15">CHS0354</strain>
        <tissue evidence="15">Mantle</tissue>
    </source>
</reference>
<evidence type="ECO:0000256" key="10">
    <source>
        <dbReference type="PROSITE-ProRule" id="PRU10141"/>
    </source>
</evidence>
<keyword evidence="4" id="KW-0808">Transferase</keyword>
<keyword evidence="7" id="KW-0418">Kinase</keyword>
<dbReference type="SUPFAM" id="SSF57889">
    <property type="entry name" value="Cysteine-rich domain"/>
    <property type="match status" value="1"/>
</dbReference>
<dbReference type="GO" id="GO:0004709">
    <property type="term" value="F:MAP kinase kinase kinase activity"/>
    <property type="evidence" value="ECO:0007669"/>
    <property type="project" value="TreeGrafter"/>
</dbReference>
<dbReference type="CDD" id="cd01816">
    <property type="entry name" value="RBD_RAF"/>
    <property type="match status" value="1"/>
</dbReference>
<dbReference type="Gene3D" id="3.30.60.20">
    <property type="match status" value="1"/>
</dbReference>
<dbReference type="InterPro" id="IPR051681">
    <property type="entry name" value="Ser/Thr_Kinases-Pseudokinases"/>
</dbReference>
<dbReference type="PROSITE" id="PS50898">
    <property type="entry name" value="RBD"/>
    <property type="match status" value="1"/>
</dbReference>
<dbReference type="InterPro" id="IPR029071">
    <property type="entry name" value="Ubiquitin-like_domsf"/>
</dbReference>
<feature type="compositionally biased region" description="Basic and acidic residues" evidence="11">
    <location>
        <begin position="468"/>
        <end position="482"/>
    </location>
</feature>
<evidence type="ECO:0000256" key="5">
    <source>
        <dbReference type="ARBA" id="ARBA00022723"/>
    </source>
</evidence>
<dbReference type="PANTHER" id="PTHR44329:SF262">
    <property type="entry name" value="RAF HOMOLOG SERINE_THREONINE-PROTEIN KINASE RAF"/>
    <property type="match status" value="1"/>
</dbReference>
<feature type="domain" description="Protein kinase" evidence="12">
    <location>
        <begin position="494"/>
        <end position="755"/>
    </location>
</feature>
<feature type="region of interest" description="Disordered" evidence="11">
    <location>
        <begin position="137"/>
        <end position="191"/>
    </location>
</feature>
<keyword evidence="6 10" id="KW-0547">Nucleotide-binding</keyword>
<keyword evidence="16" id="KW-1185">Reference proteome</keyword>
<feature type="binding site" evidence="10">
    <location>
        <position position="520"/>
    </location>
    <ligand>
        <name>ATP</name>
        <dbReference type="ChEBI" id="CHEBI:30616"/>
    </ligand>
</feature>
<dbReference type="AlphaFoldDB" id="A0AAE0T1A8"/>
<dbReference type="Pfam" id="PF02196">
    <property type="entry name" value="RBD"/>
    <property type="match status" value="1"/>
</dbReference>